<dbReference type="InterPro" id="IPR000198">
    <property type="entry name" value="RhoGAP_dom"/>
</dbReference>
<dbReference type="GO" id="GO:0007264">
    <property type="term" value="P:small GTPase-mediated signal transduction"/>
    <property type="evidence" value="ECO:0007669"/>
    <property type="project" value="TreeGrafter"/>
</dbReference>
<proteinExistence type="predicted"/>
<evidence type="ECO:0000313" key="2">
    <source>
        <dbReference type="EMBL" id="TBU01816.1"/>
    </source>
</evidence>
<dbReference type="PANTHER" id="PTHR45808">
    <property type="entry name" value="RHO GTPASE-ACTIVATING PROTEIN 68F"/>
    <property type="match status" value="1"/>
</dbReference>
<name>A0A4Q9L3S1_9MICR</name>
<protein>
    <submittedName>
        <fullName evidence="2">RhoGAP domain-containing protein</fullName>
    </submittedName>
</protein>
<dbReference type="AlphaFoldDB" id="A0A4Q9L3S1"/>
<dbReference type="CDD" id="cd00159">
    <property type="entry name" value="RhoGAP"/>
    <property type="match status" value="1"/>
</dbReference>
<dbReference type="STRING" id="148818.A0A4Q9L3S1"/>
<evidence type="ECO:0000259" key="1">
    <source>
        <dbReference type="PROSITE" id="PS50238"/>
    </source>
</evidence>
<dbReference type="GO" id="GO:0005096">
    <property type="term" value="F:GTPase activator activity"/>
    <property type="evidence" value="ECO:0007669"/>
    <property type="project" value="TreeGrafter"/>
</dbReference>
<accession>A0A4Q9L3S1</accession>
<evidence type="ECO:0000313" key="3">
    <source>
        <dbReference type="Proteomes" id="UP000291404"/>
    </source>
</evidence>
<dbReference type="InterPro" id="IPR008936">
    <property type="entry name" value="Rho_GTPase_activation_prot"/>
</dbReference>
<dbReference type="VEuPathDB" id="MicrosporidiaDB:CWI39_0118p0030"/>
<dbReference type="Pfam" id="PF00620">
    <property type="entry name" value="RhoGAP"/>
    <property type="match status" value="1"/>
</dbReference>
<comment type="caution">
    <text evidence="2">The sequence shown here is derived from an EMBL/GenBank/DDBJ whole genome shotgun (WGS) entry which is preliminary data.</text>
</comment>
<reference evidence="2 3" key="1">
    <citation type="submission" date="2017-12" db="EMBL/GenBank/DDBJ databases">
        <authorList>
            <person name="Pombert J.-F."/>
            <person name="Haag K.L."/>
            <person name="Ebert D."/>
        </authorList>
    </citation>
    <scope>NUCLEOTIDE SEQUENCE [LARGE SCALE GENOMIC DNA]</scope>
    <source>
        <strain evidence="2">BE-OM-2</strain>
    </source>
</reference>
<dbReference type="EMBL" id="PITI01001254">
    <property type="protein sequence ID" value="TBU01816.1"/>
    <property type="molecule type" value="Genomic_DNA"/>
</dbReference>
<dbReference type="Proteomes" id="UP000291404">
    <property type="component" value="Unassembled WGS sequence"/>
</dbReference>
<dbReference type="VEuPathDB" id="MicrosporidiaDB:CWI36_1254p0020"/>
<keyword evidence="3" id="KW-1185">Reference proteome</keyword>
<dbReference type="GO" id="GO:0005737">
    <property type="term" value="C:cytoplasm"/>
    <property type="evidence" value="ECO:0007669"/>
    <property type="project" value="TreeGrafter"/>
</dbReference>
<sequence>MISFIIKKANEAFESLTGMKFTKCSRSLFDINTNDENQTNQSEEIIPKKIEYMVPFNVKKSYSFFIKYGNLTRSERIYLSEYCFINLNKISRCISVTKIIFIVKGFFTKRKNFISLKRKINPFVFELIDYLKKDGTDKIGIFRIPGKSNIYNQISKDLGEGKTYHIESYDINTNASILKAYIREILDGLIPIEVCKALFEITNQNDQEKISKVREVLPFIFLEDYRLLIIKIIDLLKTIDSHSCINKMTMSNLLIIFTPTFFPKSVTNSYEILALEGKILELLTYLDFENISLVLLLEAKKYFELK</sequence>
<feature type="domain" description="Rho-GAP" evidence="1">
    <location>
        <begin position="114"/>
        <end position="303"/>
    </location>
</feature>
<gene>
    <name evidence="2" type="ORF">CWI36_1254p0020</name>
</gene>
<dbReference type="PANTHER" id="PTHR45808:SF2">
    <property type="entry name" value="RHO GTPASE-ACTIVATING PROTEIN 68F"/>
    <property type="match status" value="1"/>
</dbReference>
<organism evidence="2 3">
    <name type="scientific">Hamiltosporidium magnivora</name>
    <dbReference type="NCBI Taxonomy" id="148818"/>
    <lineage>
        <taxon>Eukaryota</taxon>
        <taxon>Fungi</taxon>
        <taxon>Fungi incertae sedis</taxon>
        <taxon>Microsporidia</taxon>
        <taxon>Dubosqiidae</taxon>
        <taxon>Hamiltosporidium</taxon>
    </lineage>
</organism>
<dbReference type="SMART" id="SM00324">
    <property type="entry name" value="RhoGAP"/>
    <property type="match status" value="1"/>
</dbReference>
<dbReference type="SUPFAM" id="SSF48350">
    <property type="entry name" value="GTPase activation domain, GAP"/>
    <property type="match status" value="1"/>
</dbReference>
<dbReference type="PROSITE" id="PS50238">
    <property type="entry name" value="RHOGAP"/>
    <property type="match status" value="1"/>
</dbReference>
<dbReference type="Gene3D" id="1.10.555.10">
    <property type="entry name" value="Rho GTPase activation protein"/>
    <property type="match status" value="1"/>
</dbReference>